<dbReference type="SUPFAM" id="SSF53098">
    <property type="entry name" value="Ribonuclease H-like"/>
    <property type="match status" value="1"/>
</dbReference>
<evidence type="ECO:0000313" key="3">
    <source>
        <dbReference type="Proteomes" id="UP000069205"/>
    </source>
</evidence>
<protein>
    <recommendedName>
        <fullName evidence="1">YprB ribonuclease H-like domain-containing protein</fullName>
    </recommendedName>
</protein>
<dbReference type="InterPro" id="IPR012337">
    <property type="entry name" value="RNaseH-like_sf"/>
</dbReference>
<dbReference type="OrthoDB" id="9790530at2"/>
<dbReference type="PANTHER" id="PTHR38462">
    <property type="entry name" value="EXONUCLEASE-LIKE PROTEIN"/>
    <property type="match status" value="1"/>
</dbReference>
<feature type="domain" description="YprB ribonuclease H-like" evidence="1">
    <location>
        <begin position="88"/>
        <end position="241"/>
    </location>
</feature>
<organism evidence="2 3">
    <name type="scientific">Nitrospira moscoviensis</name>
    <dbReference type="NCBI Taxonomy" id="42253"/>
    <lineage>
        <taxon>Bacteria</taxon>
        <taxon>Pseudomonadati</taxon>
        <taxon>Nitrospirota</taxon>
        <taxon>Nitrospiria</taxon>
        <taxon>Nitrospirales</taxon>
        <taxon>Nitrospiraceae</taxon>
        <taxon>Nitrospira</taxon>
    </lineage>
</organism>
<dbReference type="PANTHER" id="PTHR38462:SF1">
    <property type="entry name" value="YPRB RIBONUCLEASE H-LIKE DOMAIN-CONTAINING PROTEIN"/>
    <property type="match status" value="1"/>
</dbReference>
<dbReference type="Pfam" id="PF13482">
    <property type="entry name" value="RNase_H_2"/>
    <property type="match status" value="1"/>
</dbReference>
<name>A0A0K2GAH4_NITMO</name>
<gene>
    <name evidence="2" type="ORF">NITMOv2_1452</name>
</gene>
<dbReference type="PATRIC" id="fig|42253.5.peg.1422"/>
<sequence length="268" mass="30495">MLTSTFVHLQGIGPATERRLWQEGFLHWDRFLSETTVPGLSAARKSWYDRELTIAQTQLAAGDLRFFASRLHSRDHWRFYDVCRSRIIYLDIETTGATRDHGHVTVVGLHRGGRTITLVHGENLTTDRLQEEFDQGQLLVTFFGAGFDVPYLRARFPRLRLDLPHFDLCFAARRLGLSGGLKQIEREVGIARDPAIHGLDGWDAVRLWAQWNATGNRQALDLLLAYNRADVENLVPLAEWLQADLRLRFGPPPVGRAIVPRPLAETHS</sequence>
<accession>A0A0K2GAH4</accession>
<reference evidence="2 3" key="1">
    <citation type="journal article" date="2015" name="Proc. Natl. Acad. Sci. U.S.A.">
        <title>Expanded metabolic versatility of ubiquitous nitrite-oxidizing bacteria from the genus Nitrospira.</title>
        <authorList>
            <person name="Koch H."/>
            <person name="Lucker S."/>
            <person name="Albertsen M."/>
            <person name="Kitzinger K."/>
            <person name="Herbold C."/>
            <person name="Spieck E."/>
            <person name="Nielsen P.H."/>
            <person name="Wagner M."/>
            <person name="Daims H."/>
        </authorList>
    </citation>
    <scope>NUCLEOTIDE SEQUENCE [LARGE SCALE GENOMIC DNA]</scope>
    <source>
        <strain evidence="2 3">NSP M-1</strain>
    </source>
</reference>
<dbReference type="KEGG" id="nmv:NITMOv2_1452"/>
<proteinExistence type="predicted"/>
<dbReference type="RefSeq" id="WP_053379122.1">
    <property type="nucleotide sequence ID" value="NZ_CP011801.1"/>
</dbReference>
<dbReference type="InterPro" id="IPR038720">
    <property type="entry name" value="YprB_RNase_H-like_dom"/>
</dbReference>
<keyword evidence="3" id="KW-1185">Reference proteome</keyword>
<dbReference type="Proteomes" id="UP000069205">
    <property type="component" value="Chromosome"/>
</dbReference>
<dbReference type="AlphaFoldDB" id="A0A0K2GAH4"/>
<evidence type="ECO:0000313" key="2">
    <source>
        <dbReference type="EMBL" id="ALA57879.1"/>
    </source>
</evidence>
<evidence type="ECO:0000259" key="1">
    <source>
        <dbReference type="Pfam" id="PF13482"/>
    </source>
</evidence>
<dbReference type="EMBL" id="CP011801">
    <property type="protein sequence ID" value="ALA57879.1"/>
    <property type="molecule type" value="Genomic_DNA"/>
</dbReference>
<dbReference type="STRING" id="42253.NITMOv2_1452"/>